<accession>A0A3M7Q8A7</accession>
<keyword evidence="2" id="KW-1185">Reference proteome</keyword>
<organism evidence="1 2">
    <name type="scientific">Brachionus plicatilis</name>
    <name type="common">Marine rotifer</name>
    <name type="synonym">Brachionus muelleri</name>
    <dbReference type="NCBI Taxonomy" id="10195"/>
    <lineage>
        <taxon>Eukaryota</taxon>
        <taxon>Metazoa</taxon>
        <taxon>Spiralia</taxon>
        <taxon>Gnathifera</taxon>
        <taxon>Rotifera</taxon>
        <taxon>Eurotatoria</taxon>
        <taxon>Monogononta</taxon>
        <taxon>Pseudotrocha</taxon>
        <taxon>Ploima</taxon>
        <taxon>Brachionidae</taxon>
        <taxon>Brachionus</taxon>
    </lineage>
</organism>
<gene>
    <name evidence="1" type="ORF">BpHYR1_013129</name>
</gene>
<sequence length="121" mass="14594">MKGRVEEQNAHNKKKFTYLSRFTLTCAYSFPLKNFNSTKENKILDQISNSLLYFGLFLKVFEKCFRMKRISLKTKNLDQTLKRSIKFYAFIMKTYAFFNETLKIHFKFIYKIVIQLCVEKI</sequence>
<reference evidence="1 2" key="1">
    <citation type="journal article" date="2018" name="Sci. Rep.">
        <title>Genomic signatures of local adaptation to the degree of environmental predictability in rotifers.</title>
        <authorList>
            <person name="Franch-Gras L."/>
            <person name="Hahn C."/>
            <person name="Garcia-Roger E.M."/>
            <person name="Carmona M.J."/>
            <person name="Serra M."/>
            <person name="Gomez A."/>
        </authorList>
    </citation>
    <scope>NUCLEOTIDE SEQUENCE [LARGE SCALE GENOMIC DNA]</scope>
    <source>
        <strain evidence="1">HYR1</strain>
    </source>
</reference>
<proteinExistence type="predicted"/>
<evidence type="ECO:0000313" key="2">
    <source>
        <dbReference type="Proteomes" id="UP000276133"/>
    </source>
</evidence>
<dbReference type="EMBL" id="REGN01006975">
    <property type="protein sequence ID" value="RNA07636.1"/>
    <property type="molecule type" value="Genomic_DNA"/>
</dbReference>
<evidence type="ECO:0000313" key="1">
    <source>
        <dbReference type="EMBL" id="RNA07636.1"/>
    </source>
</evidence>
<dbReference type="AlphaFoldDB" id="A0A3M7Q8A7"/>
<comment type="caution">
    <text evidence="1">The sequence shown here is derived from an EMBL/GenBank/DDBJ whole genome shotgun (WGS) entry which is preliminary data.</text>
</comment>
<name>A0A3M7Q8A7_BRAPC</name>
<dbReference type="Proteomes" id="UP000276133">
    <property type="component" value="Unassembled WGS sequence"/>
</dbReference>
<protein>
    <submittedName>
        <fullName evidence="1">Uncharacterized protein</fullName>
    </submittedName>
</protein>